<dbReference type="PANTHER" id="PTHR36048:SF1">
    <property type="entry name" value="RIBOSOME MATURATION FACTOR"/>
    <property type="match status" value="1"/>
</dbReference>
<keyword evidence="4" id="KW-1185">Reference proteome</keyword>
<feature type="region of interest" description="Disordered" evidence="1">
    <location>
        <begin position="86"/>
        <end position="124"/>
    </location>
</feature>
<evidence type="ECO:0000313" key="3">
    <source>
        <dbReference type="EMBL" id="KAI5062676.1"/>
    </source>
</evidence>
<evidence type="ECO:0000313" key="2">
    <source>
        <dbReference type="EMBL" id="KAI5062173.1"/>
    </source>
</evidence>
<feature type="compositionally biased region" description="Polar residues" evidence="1">
    <location>
        <begin position="54"/>
        <end position="66"/>
    </location>
</feature>
<sequence>METTSAASEIERLERKVDMSLDDIIKMQKKMQRKALLSTQKRKSTRKLKRKNTCQDSVATRPSAVQQGRIAKSRRVGREFNILAPRNTAQKAAYRNDRAKMKKRNRKRSNKNTRASGETTPNIKVLVPHDLRRRLLSGARKGGVAARLSSRSEKMESSGSQRNLQTLDSRFASLSRGRQVPTGAMRWPGRDGL</sequence>
<name>A0A9D4U6Y6_ADICA</name>
<dbReference type="EMBL" id="JABFUD020000022">
    <property type="protein sequence ID" value="KAI5062676.1"/>
    <property type="molecule type" value="Genomic_DNA"/>
</dbReference>
<feature type="compositionally biased region" description="Basic residues" evidence="1">
    <location>
        <begin position="40"/>
        <end position="52"/>
    </location>
</feature>
<accession>A0A9D4U6Y6</accession>
<dbReference type="Proteomes" id="UP000886520">
    <property type="component" value="Chromosome 22"/>
</dbReference>
<feature type="region of interest" description="Disordered" evidence="1">
    <location>
        <begin position="138"/>
        <end position="164"/>
    </location>
</feature>
<dbReference type="AlphaFoldDB" id="A0A9D4U6Y6"/>
<organism evidence="3 4">
    <name type="scientific">Adiantum capillus-veneris</name>
    <name type="common">Maidenhair fern</name>
    <dbReference type="NCBI Taxonomy" id="13818"/>
    <lineage>
        <taxon>Eukaryota</taxon>
        <taxon>Viridiplantae</taxon>
        <taxon>Streptophyta</taxon>
        <taxon>Embryophyta</taxon>
        <taxon>Tracheophyta</taxon>
        <taxon>Polypodiopsida</taxon>
        <taxon>Polypodiidae</taxon>
        <taxon>Polypodiales</taxon>
        <taxon>Pteridineae</taxon>
        <taxon>Pteridaceae</taxon>
        <taxon>Vittarioideae</taxon>
        <taxon>Adiantum</taxon>
    </lineage>
</organism>
<feature type="region of interest" description="Disordered" evidence="1">
    <location>
        <begin position="174"/>
        <end position="193"/>
    </location>
</feature>
<feature type="compositionally biased region" description="Basic residues" evidence="1">
    <location>
        <begin position="100"/>
        <end position="111"/>
    </location>
</feature>
<proteinExistence type="predicted"/>
<comment type="caution">
    <text evidence="3">The sequence shown here is derived from an EMBL/GenBank/DDBJ whole genome shotgun (WGS) entry which is preliminary data.</text>
</comment>
<evidence type="ECO:0000256" key="1">
    <source>
        <dbReference type="SAM" id="MobiDB-lite"/>
    </source>
</evidence>
<evidence type="ECO:0000313" key="4">
    <source>
        <dbReference type="Proteomes" id="UP000886520"/>
    </source>
</evidence>
<gene>
    <name evidence="2" type="ORF">GOP47_0022712</name>
    <name evidence="3" type="ORF">GOP47_0023215</name>
</gene>
<dbReference type="PANTHER" id="PTHR36048">
    <property type="entry name" value="RIBOSOME MATURATION FACTOR"/>
    <property type="match status" value="1"/>
</dbReference>
<feature type="region of interest" description="Disordered" evidence="1">
    <location>
        <begin position="36"/>
        <end position="72"/>
    </location>
</feature>
<dbReference type="EMBL" id="JABFUD020000022">
    <property type="protein sequence ID" value="KAI5062173.1"/>
    <property type="molecule type" value="Genomic_DNA"/>
</dbReference>
<reference evidence="3" key="1">
    <citation type="submission" date="2021-01" db="EMBL/GenBank/DDBJ databases">
        <title>Adiantum capillus-veneris genome.</title>
        <authorList>
            <person name="Fang Y."/>
            <person name="Liao Q."/>
        </authorList>
    </citation>
    <scope>NUCLEOTIDE SEQUENCE</scope>
    <source>
        <strain evidence="3">H3</strain>
        <tissue evidence="3">Leaf</tissue>
    </source>
</reference>
<protein>
    <submittedName>
        <fullName evidence="3">Uncharacterized protein</fullName>
    </submittedName>
</protein>
<dbReference type="OrthoDB" id="1933363at2759"/>